<dbReference type="STRING" id="1184609.KILIM_034_00540"/>
<dbReference type="InterPro" id="IPR050515">
    <property type="entry name" value="Beta-lactam/transpept"/>
</dbReference>
<feature type="transmembrane region" description="Helical" evidence="5">
    <location>
        <begin position="44"/>
        <end position="63"/>
    </location>
</feature>
<keyword evidence="3 5" id="KW-0472">Membrane</keyword>
<dbReference type="eggNOG" id="COG0768">
    <property type="taxonomic scope" value="Bacteria"/>
</dbReference>
<dbReference type="InterPro" id="IPR012338">
    <property type="entry name" value="Beta-lactam/transpept-like"/>
</dbReference>
<dbReference type="SUPFAM" id="SSF56601">
    <property type="entry name" value="beta-lactamase/transpeptidase-like"/>
    <property type="match status" value="1"/>
</dbReference>
<sequence length="692" mass="72608">MSPSDRRSSAPRPQRAAGPQRGPARSPRSRIADKPLLVNPRARVRVMFLAVLFVFTLFAAQLVRLQAIDAREVAEQARDLRMGTETTIPAKRGAMLDRDGVTLAGSVERRDIVADQTQVPDFKGLDPKPGEQRVGGVDGAAAALAPILKQDEATLKEKLTGERRWIQLSLGQEPSVWRQVQALRIDGIASEQVSRRVYPAGAPLAPVLGWVGSDGEARGGSGGGLELLFNETLTGTPGKSRVERSADNRVIPMGESEVTPAVPGQSLQLSLDNDLSWYAYNAIADRVKATDADSGTVVVMDTKGRLRAVTQFPSFDPTDRNAKGSEFSSLPFQQVFEPGSTAKVMSLGAALDTGAVTPTTGFTVPNRLTRADRSFRDSHDHPTLQLTTAGVLAQSSNIGTLLAAEKVDPATLEKYYRSFGLGQRSGVGFPGESSGLIKPSAKWDAAQRYTVMFGQGMSVTAIQDAGVFQTIANGGVRIPPTLVEGVKNADGSSTPQPLPEGTRVISEQTATDLSVMLESVVGESGTAQQAAIAGIPVAGKTGTAERYDPTVGRYQGYTASFVGFAPADKPELVVAVILQNPKKGYYGGTTAGPVFQQVMSYALQKYGIPPTGVQRTPFPLKVGEKPATDPEKVDPSLIGPGGTSGSGTPTAPRVAVTTSAPTAESSGTQSQGTRTPPSSATGGATAGASGTR</sequence>
<dbReference type="Pfam" id="PF03717">
    <property type="entry name" value="PBP_dimer"/>
    <property type="match status" value="1"/>
</dbReference>
<dbReference type="OrthoDB" id="9789078at2"/>
<evidence type="ECO:0000256" key="3">
    <source>
        <dbReference type="ARBA" id="ARBA00023136"/>
    </source>
</evidence>
<dbReference type="InterPro" id="IPR036138">
    <property type="entry name" value="PBP_dimer_sf"/>
</dbReference>
<proteinExistence type="inferred from homology"/>
<comment type="subcellular location">
    <subcellularLocation>
        <location evidence="1">Membrane</location>
    </subcellularLocation>
</comment>
<organism evidence="8 9">
    <name type="scientific">Kineosphaera limosa NBRC 100340</name>
    <dbReference type="NCBI Taxonomy" id="1184609"/>
    <lineage>
        <taxon>Bacteria</taxon>
        <taxon>Bacillati</taxon>
        <taxon>Actinomycetota</taxon>
        <taxon>Actinomycetes</taxon>
        <taxon>Micrococcales</taxon>
        <taxon>Dermatophilaceae</taxon>
        <taxon>Kineosphaera</taxon>
    </lineage>
</organism>
<dbReference type="SUPFAM" id="SSF56519">
    <property type="entry name" value="Penicillin binding protein dimerisation domain"/>
    <property type="match status" value="1"/>
</dbReference>
<feature type="domain" description="Penicillin-binding protein transpeptidase" evidence="6">
    <location>
        <begin position="295"/>
        <end position="599"/>
    </location>
</feature>
<evidence type="ECO:0000313" key="8">
    <source>
        <dbReference type="EMBL" id="GAB96305.1"/>
    </source>
</evidence>
<comment type="caution">
    <text evidence="8">The sequence shown here is derived from an EMBL/GenBank/DDBJ whole genome shotgun (WGS) entry which is preliminary data.</text>
</comment>
<reference evidence="8 9" key="1">
    <citation type="submission" date="2012-08" db="EMBL/GenBank/DDBJ databases">
        <title>Whole genome shotgun sequence of Kineosphaera limosa NBRC 100340.</title>
        <authorList>
            <person name="Yoshida I."/>
            <person name="Isaki S."/>
            <person name="Hosoyama A."/>
            <person name="Tsuchikane K."/>
            <person name="Katsumata H."/>
            <person name="Ando Y."/>
            <person name="Ohji S."/>
            <person name="Hamada M."/>
            <person name="Tamura T."/>
            <person name="Yamazoe A."/>
            <person name="Yamazaki S."/>
            <person name="Fujita N."/>
        </authorList>
    </citation>
    <scope>NUCLEOTIDE SEQUENCE [LARGE SCALE GENOMIC DNA]</scope>
    <source>
        <strain evidence="8 9">NBRC 100340</strain>
    </source>
</reference>
<dbReference type="Gene3D" id="3.30.450.330">
    <property type="match status" value="1"/>
</dbReference>
<dbReference type="PANTHER" id="PTHR30627">
    <property type="entry name" value="PEPTIDOGLYCAN D,D-TRANSPEPTIDASE"/>
    <property type="match status" value="1"/>
</dbReference>
<evidence type="ECO:0000256" key="5">
    <source>
        <dbReference type="SAM" id="Phobius"/>
    </source>
</evidence>
<dbReference type="GO" id="GO:0051301">
    <property type="term" value="P:cell division"/>
    <property type="evidence" value="ECO:0007669"/>
    <property type="project" value="UniProtKB-KW"/>
</dbReference>
<dbReference type="Gene3D" id="3.40.710.10">
    <property type="entry name" value="DD-peptidase/beta-lactamase superfamily"/>
    <property type="match status" value="1"/>
</dbReference>
<dbReference type="GO" id="GO:0005886">
    <property type="term" value="C:plasma membrane"/>
    <property type="evidence" value="ECO:0007669"/>
    <property type="project" value="TreeGrafter"/>
</dbReference>
<dbReference type="PANTHER" id="PTHR30627:SF1">
    <property type="entry name" value="PEPTIDOGLYCAN D,D-TRANSPEPTIDASE FTSI"/>
    <property type="match status" value="1"/>
</dbReference>
<gene>
    <name evidence="8" type="primary">ftsI</name>
    <name evidence="8" type="ORF">KILIM_034_00540</name>
</gene>
<name>K6WAS7_9MICO</name>
<dbReference type="GO" id="GO:0008658">
    <property type="term" value="F:penicillin binding"/>
    <property type="evidence" value="ECO:0007669"/>
    <property type="project" value="InterPro"/>
</dbReference>
<keyword evidence="8" id="KW-0131">Cell cycle</keyword>
<dbReference type="AlphaFoldDB" id="K6WAS7"/>
<evidence type="ECO:0000259" key="7">
    <source>
        <dbReference type="Pfam" id="PF03717"/>
    </source>
</evidence>
<evidence type="ECO:0000256" key="2">
    <source>
        <dbReference type="ARBA" id="ARBA00007171"/>
    </source>
</evidence>
<accession>K6WAS7</accession>
<feature type="domain" description="Penicillin-binding protein dimerisation" evidence="7">
    <location>
        <begin position="87"/>
        <end position="251"/>
    </location>
</feature>
<feature type="compositionally biased region" description="Low complexity" evidence="4">
    <location>
        <begin position="675"/>
        <end position="692"/>
    </location>
</feature>
<feature type="region of interest" description="Disordered" evidence="4">
    <location>
        <begin position="1"/>
        <end position="32"/>
    </location>
</feature>
<dbReference type="EMBL" id="BAHD01000034">
    <property type="protein sequence ID" value="GAB96305.1"/>
    <property type="molecule type" value="Genomic_DNA"/>
</dbReference>
<keyword evidence="8" id="KW-0132">Cell division</keyword>
<feature type="compositionally biased region" description="Polar residues" evidence="4">
    <location>
        <begin position="656"/>
        <end position="674"/>
    </location>
</feature>
<keyword evidence="9" id="KW-1185">Reference proteome</keyword>
<dbReference type="InterPro" id="IPR001460">
    <property type="entry name" value="PCN-bd_Tpept"/>
</dbReference>
<feature type="compositionally biased region" description="Basic and acidic residues" evidence="4">
    <location>
        <begin position="622"/>
        <end position="634"/>
    </location>
</feature>
<dbReference type="Proteomes" id="UP000008366">
    <property type="component" value="Unassembled WGS sequence"/>
</dbReference>
<evidence type="ECO:0000313" key="9">
    <source>
        <dbReference type="Proteomes" id="UP000008366"/>
    </source>
</evidence>
<protein>
    <submittedName>
        <fullName evidence="8">Cell division protein FtsI</fullName>
    </submittedName>
</protein>
<evidence type="ECO:0000259" key="6">
    <source>
        <dbReference type="Pfam" id="PF00905"/>
    </source>
</evidence>
<dbReference type="RefSeq" id="WP_006592837.1">
    <property type="nucleotide sequence ID" value="NZ_BAHD01000034.1"/>
</dbReference>
<keyword evidence="5" id="KW-1133">Transmembrane helix</keyword>
<keyword evidence="5" id="KW-0812">Transmembrane</keyword>
<dbReference type="GO" id="GO:0071555">
    <property type="term" value="P:cell wall organization"/>
    <property type="evidence" value="ECO:0007669"/>
    <property type="project" value="TreeGrafter"/>
</dbReference>
<evidence type="ECO:0000256" key="1">
    <source>
        <dbReference type="ARBA" id="ARBA00004370"/>
    </source>
</evidence>
<dbReference type="Pfam" id="PF00905">
    <property type="entry name" value="Transpeptidase"/>
    <property type="match status" value="1"/>
</dbReference>
<feature type="compositionally biased region" description="Low complexity" evidence="4">
    <location>
        <begin position="10"/>
        <end position="26"/>
    </location>
</feature>
<dbReference type="Gene3D" id="3.90.1310.10">
    <property type="entry name" value="Penicillin-binding protein 2a (Domain 2)"/>
    <property type="match status" value="1"/>
</dbReference>
<comment type="similarity">
    <text evidence="2">Belongs to the transpeptidase family.</text>
</comment>
<dbReference type="InterPro" id="IPR005311">
    <property type="entry name" value="PBP_dimer"/>
</dbReference>
<feature type="region of interest" description="Disordered" evidence="4">
    <location>
        <begin position="612"/>
        <end position="692"/>
    </location>
</feature>
<evidence type="ECO:0000256" key="4">
    <source>
        <dbReference type="SAM" id="MobiDB-lite"/>
    </source>
</evidence>